<dbReference type="Gene3D" id="3.40.1260.10">
    <property type="entry name" value="DsrEFH-like"/>
    <property type="match status" value="1"/>
</dbReference>
<evidence type="ECO:0000313" key="1">
    <source>
        <dbReference type="EMBL" id="RXE57126.1"/>
    </source>
</evidence>
<comment type="caution">
    <text evidence="1">The sequence shown here is derived from an EMBL/GenBank/DDBJ whole genome shotgun (WGS) entry which is preliminary data.</text>
</comment>
<evidence type="ECO:0000313" key="2">
    <source>
        <dbReference type="Proteomes" id="UP000290932"/>
    </source>
</evidence>
<dbReference type="SUPFAM" id="SSF75169">
    <property type="entry name" value="DsrEFH-like"/>
    <property type="match status" value="1"/>
</dbReference>
<protein>
    <submittedName>
        <fullName evidence="1">Uncharacterized protein</fullName>
    </submittedName>
</protein>
<organism evidence="1 2">
    <name type="scientific">Methanoculleus taiwanensis</name>
    <dbReference type="NCBI Taxonomy" id="1550565"/>
    <lineage>
        <taxon>Archaea</taxon>
        <taxon>Methanobacteriati</taxon>
        <taxon>Methanobacteriota</taxon>
        <taxon>Stenosarchaea group</taxon>
        <taxon>Methanomicrobia</taxon>
        <taxon>Methanomicrobiales</taxon>
        <taxon>Methanomicrobiaceae</taxon>
        <taxon>Methanoculleus</taxon>
    </lineage>
</organism>
<dbReference type="InterPro" id="IPR027396">
    <property type="entry name" value="DsrEFH-like"/>
</dbReference>
<accession>A0A498H5Z6</accession>
<reference evidence="1 2" key="1">
    <citation type="journal article" date="2015" name="Int. J. Syst. Evol. Microbiol.">
        <title>Methanoculleus taiwanensis sp. nov., a methanogen isolated from deep marine sediment at the deformation front area near Taiwan.</title>
        <authorList>
            <person name="Weng C.Y."/>
            <person name="Chen S.C."/>
            <person name="Lai M.C."/>
            <person name="Wu S.Y."/>
            <person name="Lin S."/>
            <person name="Yang T.F."/>
            <person name="Chen P.C."/>
        </authorList>
    </citation>
    <scope>NUCLEOTIDE SEQUENCE [LARGE SCALE GENOMIC DNA]</scope>
    <source>
        <strain evidence="1 2">CYW4</strain>
    </source>
</reference>
<dbReference type="Proteomes" id="UP000290932">
    <property type="component" value="Unassembled WGS sequence"/>
</dbReference>
<gene>
    <name evidence="1" type="ORF">ABH15_03105</name>
</gene>
<dbReference type="RefSeq" id="WP_128692890.1">
    <property type="nucleotide sequence ID" value="NZ_LHQS01000001.1"/>
</dbReference>
<sequence length="102" mass="11047">MTKTYRVVLHLDEGYRATTTLVNVRNLLEDLGVDAVEEVKVVVYADGVYALRTGDRHEGAVRFALCRGGLETHGLVPDDFRGAGFELVSSGVAELVRLQAAG</sequence>
<keyword evidence="2" id="KW-1185">Reference proteome</keyword>
<dbReference type="AlphaFoldDB" id="A0A498H5Z6"/>
<proteinExistence type="predicted"/>
<dbReference type="EMBL" id="LHQS01000001">
    <property type="protein sequence ID" value="RXE57126.1"/>
    <property type="molecule type" value="Genomic_DNA"/>
</dbReference>
<name>A0A498H5Z6_9EURY</name>